<evidence type="ECO:0000313" key="3">
    <source>
        <dbReference type="Proteomes" id="UP001556367"/>
    </source>
</evidence>
<dbReference type="Proteomes" id="UP001556367">
    <property type="component" value="Unassembled WGS sequence"/>
</dbReference>
<feature type="region of interest" description="Disordered" evidence="1">
    <location>
        <begin position="95"/>
        <end position="123"/>
    </location>
</feature>
<name>A0ABR3IZE5_9AGAR</name>
<keyword evidence="3" id="KW-1185">Reference proteome</keyword>
<dbReference type="EMBL" id="JASNQZ010000012">
    <property type="protein sequence ID" value="KAL0948693.1"/>
    <property type="molecule type" value="Genomic_DNA"/>
</dbReference>
<reference evidence="3" key="1">
    <citation type="submission" date="2024-06" db="EMBL/GenBank/DDBJ databases">
        <title>Multi-omics analyses provide insights into the biosynthesis of the anticancer antibiotic pleurotin in Hohenbuehelia grisea.</title>
        <authorList>
            <person name="Weaver J.A."/>
            <person name="Alberti F."/>
        </authorList>
    </citation>
    <scope>NUCLEOTIDE SEQUENCE [LARGE SCALE GENOMIC DNA]</scope>
    <source>
        <strain evidence="3">T-177</strain>
    </source>
</reference>
<protein>
    <submittedName>
        <fullName evidence="2">Uncharacterized protein</fullName>
    </submittedName>
</protein>
<comment type="caution">
    <text evidence="2">The sequence shown here is derived from an EMBL/GenBank/DDBJ whole genome shotgun (WGS) entry which is preliminary data.</text>
</comment>
<accession>A0ABR3IZE5</accession>
<sequence length="123" mass="13061">MNGARLEISNQQILGAFQLTPCTRLRNAIGGYLGFANADSSFMTAAPEYSIAIQAMIPCALAALHNFITIHDPDNFADEGLLDGQRATRHILDITGSGGDGDLFSSRELGDASAEENTSRSIS</sequence>
<evidence type="ECO:0000256" key="1">
    <source>
        <dbReference type="SAM" id="MobiDB-lite"/>
    </source>
</evidence>
<organism evidence="2 3">
    <name type="scientific">Hohenbuehelia grisea</name>
    <dbReference type="NCBI Taxonomy" id="104357"/>
    <lineage>
        <taxon>Eukaryota</taxon>
        <taxon>Fungi</taxon>
        <taxon>Dikarya</taxon>
        <taxon>Basidiomycota</taxon>
        <taxon>Agaricomycotina</taxon>
        <taxon>Agaricomycetes</taxon>
        <taxon>Agaricomycetidae</taxon>
        <taxon>Agaricales</taxon>
        <taxon>Pleurotineae</taxon>
        <taxon>Pleurotaceae</taxon>
        <taxon>Hohenbuehelia</taxon>
    </lineage>
</organism>
<evidence type="ECO:0000313" key="2">
    <source>
        <dbReference type="EMBL" id="KAL0948693.1"/>
    </source>
</evidence>
<gene>
    <name evidence="2" type="ORF">HGRIS_008827</name>
</gene>
<proteinExistence type="predicted"/>